<keyword evidence="1" id="KW-0732">Signal</keyword>
<dbReference type="Proteomes" id="UP000269396">
    <property type="component" value="Unassembled WGS sequence"/>
</dbReference>
<dbReference type="EMBL" id="UZAL01031441">
    <property type="protein sequence ID" value="VDP58079.1"/>
    <property type="molecule type" value="Genomic_DNA"/>
</dbReference>
<sequence>MLLLFVMVRLSSCISQSTDDFSSIPCKLIDAFSALNDSILGRKRLRCKQSGKGQALLYKGSIKQCNKLHMSRVKGSYVVAQ</sequence>
<evidence type="ECO:0000313" key="3">
    <source>
        <dbReference type="Proteomes" id="UP000269396"/>
    </source>
</evidence>
<feature type="signal peptide" evidence="1">
    <location>
        <begin position="1"/>
        <end position="15"/>
    </location>
</feature>
<accession>A0A3P8ILS4</accession>
<reference evidence="2 3" key="1">
    <citation type="submission" date="2018-11" db="EMBL/GenBank/DDBJ databases">
        <authorList>
            <consortium name="Pathogen Informatics"/>
        </authorList>
    </citation>
    <scope>NUCLEOTIDE SEQUENCE [LARGE SCALE GENOMIC DNA]</scope>
    <source>
        <strain>Denwood</strain>
        <strain evidence="3">Zambia</strain>
    </source>
</reference>
<name>A0A3P8ILS4_9TREM</name>
<feature type="chain" id="PRO_5018050945" evidence="1">
    <location>
        <begin position="16"/>
        <end position="81"/>
    </location>
</feature>
<dbReference type="AlphaFoldDB" id="A0A3P8ILS4"/>
<proteinExistence type="predicted"/>
<gene>
    <name evidence="2" type="ORF">SMTD_LOCUS11411</name>
</gene>
<protein>
    <submittedName>
        <fullName evidence="2">Uncharacterized protein</fullName>
    </submittedName>
</protein>
<organism evidence="2 3">
    <name type="scientific">Schistosoma mattheei</name>
    <dbReference type="NCBI Taxonomy" id="31246"/>
    <lineage>
        <taxon>Eukaryota</taxon>
        <taxon>Metazoa</taxon>
        <taxon>Spiralia</taxon>
        <taxon>Lophotrochozoa</taxon>
        <taxon>Platyhelminthes</taxon>
        <taxon>Trematoda</taxon>
        <taxon>Digenea</taxon>
        <taxon>Strigeidida</taxon>
        <taxon>Schistosomatoidea</taxon>
        <taxon>Schistosomatidae</taxon>
        <taxon>Schistosoma</taxon>
    </lineage>
</organism>
<keyword evidence="3" id="KW-1185">Reference proteome</keyword>
<evidence type="ECO:0000313" key="2">
    <source>
        <dbReference type="EMBL" id="VDP58079.1"/>
    </source>
</evidence>
<evidence type="ECO:0000256" key="1">
    <source>
        <dbReference type="SAM" id="SignalP"/>
    </source>
</evidence>